<dbReference type="CDD" id="cd18788">
    <property type="entry name" value="SF2_C_XPD"/>
    <property type="match status" value="1"/>
</dbReference>
<evidence type="ECO:0000256" key="8">
    <source>
        <dbReference type="ARBA" id="ARBA00022801"/>
    </source>
</evidence>
<evidence type="ECO:0000256" key="17">
    <source>
        <dbReference type="ARBA" id="ARBA00044969"/>
    </source>
</evidence>
<dbReference type="InterPro" id="IPR013020">
    <property type="entry name" value="Rad3/Chl1-like"/>
</dbReference>
<dbReference type="GO" id="GO:0016818">
    <property type="term" value="F:hydrolase activity, acting on acid anhydrides, in phosphorus-containing anhydrides"/>
    <property type="evidence" value="ECO:0007669"/>
    <property type="project" value="InterPro"/>
</dbReference>
<keyword evidence="9" id="KW-0347">Helicase</keyword>
<dbReference type="GO" id="GO:0005524">
    <property type="term" value="F:ATP binding"/>
    <property type="evidence" value="ECO:0007669"/>
    <property type="project" value="UniProtKB-KW"/>
</dbReference>
<dbReference type="Gene3D" id="3.40.50.300">
    <property type="entry name" value="P-loop containing nucleotide triphosphate hydrolases"/>
    <property type="match status" value="3"/>
</dbReference>
<keyword evidence="8" id="KW-0378">Hydrolase</keyword>
<dbReference type="EMBL" id="FUEG01000008">
    <property type="protein sequence ID" value="SJL07684.1"/>
    <property type="molecule type" value="Genomic_DNA"/>
</dbReference>
<comment type="subcellular location">
    <subcellularLocation>
        <location evidence="2">Nucleus</location>
    </subcellularLocation>
</comment>
<feature type="region of interest" description="Disordered" evidence="23">
    <location>
        <begin position="124"/>
        <end position="147"/>
    </location>
</feature>
<feature type="coiled-coil region" evidence="22">
    <location>
        <begin position="90"/>
        <end position="124"/>
    </location>
</feature>
<keyword evidence="22" id="KW-0175">Coiled coil</keyword>
<accession>A0A284RG02</accession>
<keyword evidence="26" id="KW-1185">Reference proteome</keyword>
<evidence type="ECO:0000256" key="1">
    <source>
        <dbReference type="ARBA" id="ARBA00001966"/>
    </source>
</evidence>
<evidence type="ECO:0000256" key="21">
    <source>
        <dbReference type="ARBA" id="ARBA00048954"/>
    </source>
</evidence>
<evidence type="ECO:0000256" key="9">
    <source>
        <dbReference type="ARBA" id="ARBA00022806"/>
    </source>
</evidence>
<dbReference type="PANTHER" id="PTHR11472:SF41">
    <property type="entry name" value="ATP-DEPENDENT DNA HELICASE DDX11-RELATED"/>
    <property type="match status" value="1"/>
</dbReference>
<dbReference type="Pfam" id="PF13307">
    <property type="entry name" value="Helicase_C_2"/>
    <property type="match status" value="1"/>
</dbReference>
<dbReference type="NCBIfam" id="TIGR00604">
    <property type="entry name" value="rad3"/>
    <property type="match status" value="1"/>
</dbReference>
<keyword evidence="13" id="KW-0413">Isomerase</keyword>
<dbReference type="InterPro" id="IPR006555">
    <property type="entry name" value="ATP-dep_Helicase_C"/>
</dbReference>
<evidence type="ECO:0000256" key="11">
    <source>
        <dbReference type="ARBA" id="ARBA00023004"/>
    </source>
</evidence>
<evidence type="ECO:0000256" key="13">
    <source>
        <dbReference type="ARBA" id="ARBA00023235"/>
    </source>
</evidence>
<evidence type="ECO:0000256" key="7">
    <source>
        <dbReference type="ARBA" id="ARBA00022741"/>
    </source>
</evidence>
<evidence type="ECO:0000256" key="4">
    <source>
        <dbReference type="ARBA" id="ARBA00016387"/>
    </source>
</evidence>
<evidence type="ECO:0000256" key="22">
    <source>
        <dbReference type="SAM" id="Coils"/>
    </source>
</evidence>
<keyword evidence="11" id="KW-0408">Iron</keyword>
<evidence type="ECO:0000256" key="2">
    <source>
        <dbReference type="ARBA" id="ARBA00004123"/>
    </source>
</evidence>
<organism evidence="25 26">
    <name type="scientific">Armillaria ostoyae</name>
    <name type="common">Armillaria root rot fungus</name>
    <dbReference type="NCBI Taxonomy" id="47428"/>
    <lineage>
        <taxon>Eukaryota</taxon>
        <taxon>Fungi</taxon>
        <taxon>Dikarya</taxon>
        <taxon>Basidiomycota</taxon>
        <taxon>Agaricomycotina</taxon>
        <taxon>Agaricomycetes</taxon>
        <taxon>Agaricomycetidae</taxon>
        <taxon>Agaricales</taxon>
        <taxon>Marasmiineae</taxon>
        <taxon>Physalacriaceae</taxon>
        <taxon>Armillaria</taxon>
    </lineage>
</organism>
<name>A0A284RG02_ARMOS</name>
<dbReference type="GO" id="GO:0043139">
    <property type="term" value="F:5'-3' DNA helicase activity"/>
    <property type="evidence" value="ECO:0007669"/>
    <property type="project" value="UniProtKB-EC"/>
</dbReference>
<comment type="similarity">
    <text evidence="3">Belongs to the DEAD box helicase family. DEAH subfamily. DDX11/CHL1 sub-subfamily.</text>
</comment>
<evidence type="ECO:0000259" key="24">
    <source>
        <dbReference type="PROSITE" id="PS51193"/>
    </source>
</evidence>
<evidence type="ECO:0000256" key="15">
    <source>
        <dbReference type="ARBA" id="ARBA00023306"/>
    </source>
</evidence>
<dbReference type="Proteomes" id="UP000219338">
    <property type="component" value="Unassembled WGS sequence"/>
</dbReference>
<dbReference type="SMART" id="SM00488">
    <property type="entry name" value="DEXDc2"/>
    <property type="match status" value="1"/>
</dbReference>
<evidence type="ECO:0000256" key="10">
    <source>
        <dbReference type="ARBA" id="ARBA00022840"/>
    </source>
</evidence>
<sequence>MSLSLPTPDEFPAFPYSPPYPIQVELMRHLYTSIEGRKVTIVESPTGTGKTLSLLCASLTWITDEKNRARKGKMAALGESDQDDSDWVAAQTRERLRRDMEDQENEYEERLAKARKKEVELRRMARARVSKKPKMKEKSKPIDDEEDDNVFLPETEAAEDDNISPAVRSLMAKYINILYRLEKGSRRDLLDDEELTCTKIYYASRTHSQLTQIIPEMKRLKLFPVNNQSTCSSAALPRKRVAEESDDEIDIDSAISYSRTVSLGSRKQLCINDELRAKKKDLDEGCRELLNEKGDKRCQFLPPIGDDYRMTEFRDQILASPKDIEDLATAGRIVNLCSYFGSRRAIPQAELVTLPYNLLLQKSAREALGIDLKDQIVIIDEAHNLIPTLLALSTHKLSLSTLETSYKQVCVYVSKFRNRLSPVNLLHLKRLVAFLDALTNYTLSWKEDDVRQNQKVDMLSVSELLGRLGNKVAGINLLEITGYLTTSKVARKIANYSDKQDEKRTDSAKIRQTSKGAVPPLHAVEDLMRSLTTTTEDGKISLSLVGNVGHEDVEIKYQLLNPAPPFMEVVEEARSVILAGGTMSPISDVINQLFANLPSERLTSFSCGHVIPPWNLLPLTISKGPRGGDLQYKAEKQVDKAVIGELGQIILNLTNIVPGGMIVFFPSYRFLNTSKNNWKTGGVIEKFSAKKKVFFEPDEAKDVDEVLQGFSSAVRSPVDNKKGALLFAVIGAKLSEGLNFADDLARAVVIVGLPYANLASPELRERMKYVKRLEDKGQLKKAQGQKDAAAELYENMCMNAVNQSIGRAIRHRGDWASLILLDKRYASSNIRNKLPKWIGSEMKVAQTFGSAMKEMGVFFRNKKLQN</sequence>
<protein>
    <recommendedName>
        <fullName evidence="5">ATP-dependent DNA helicase CHL1</fullName>
        <ecNumber evidence="17">5.6.2.3</ecNumber>
    </recommendedName>
    <alternativeName>
        <fullName evidence="4">ATP-dependent DNA helicase chl1</fullName>
    </alternativeName>
    <alternativeName>
        <fullName evidence="16">Chromosome loss protein 1</fullName>
    </alternativeName>
    <alternativeName>
        <fullName evidence="18 19">DNA 5'-3' helicase CHL1</fullName>
    </alternativeName>
</protein>
<proteinExistence type="inferred from homology"/>
<gene>
    <name evidence="25" type="ORF">ARMOST_11034</name>
</gene>
<evidence type="ECO:0000313" key="26">
    <source>
        <dbReference type="Proteomes" id="UP000219338"/>
    </source>
</evidence>
<dbReference type="InterPro" id="IPR027417">
    <property type="entry name" value="P-loop_NTPase"/>
</dbReference>
<dbReference type="GO" id="GO:0006139">
    <property type="term" value="P:nucleobase-containing compound metabolic process"/>
    <property type="evidence" value="ECO:0007669"/>
    <property type="project" value="InterPro"/>
</dbReference>
<keyword evidence="15" id="KW-0131">Cell cycle</keyword>
<dbReference type="OrthoDB" id="267079at2759"/>
<dbReference type="OMA" id="QTHQFRD"/>
<feature type="compositionally biased region" description="Basic and acidic residues" evidence="23">
    <location>
        <begin position="498"/>
        <end position="509"/>
    </location>
</feature>
<dbReference type="GO" id="GO:0003677">
    <property type="term" value="F:DNA binding"/>
    <property type="evidence" value="ECO:0007669"/>
    <property type="project" value="InterPro"/>
</dbReference>
<comment type="function">
    <text evidence="20">ATP-dependent DNA helicase important for chromosome transmission and normal cell cycle progression in G(2)/M. May have a role in changing DNA topology to allow the loading of proteins involved in maintaining sister chromatid cohesion in the vicinity of the centromeres. Has a specific role in chromosome segregation during meiosis II.</text>
</comment>
<evidence type="ECO:0000313" key="25">
    <source>
        <dbReference type="EMBL" id="SJL07684.1"/>
    </source>
</evidence>
<dbReference type="InterPro" id="IPR014013">
    <property type="entry name" value="Helic_SF1/SF2_ATP-bd_DinG/Rad3"/>
</dbReference>
<evidence type="ECO:0000256" key="19">
    <source>
        <dbReference type="ARBA" id="ARBA00045008"/>
    </source>
</evidence>
<evidence type="ECO:0000256" key="23">
    <source>
        <dbReference type="SAM" id="MobiDB-lite"/>
    </source>
</evidence>
<dbReference type="GO" id="GO:0046872">
    <property type="term" value="F:metal ion binding"/>
    <property type="evidence" value="ECO:0007669"/>
    <property type="project" value="UniProtKB-KW"/>
</dbReference>
<dbReference type="SUPFAM" id="SSF52540">
    <property type="entry name" value="P-loop containing nucleoside triphosphate hydrolases"/>
    <property type="match status" value="1"/>
</dbReference>
<dbReference type="GO" id="GO:0051536">
    <property type="term" value="F:iron-sulfur cluster binding"/>
    <property type="evidence" value="ECO:0007669"/>
    <property type="project" value="UniProtKB-KW"/>
</dbReference>
<dbReference type="GO" id="GO:0034085">
    <property type="term" value="P:establishment of sister chromatid cohesion"/>
    <property type="evidence" value="ECO:0007669"/>
    <property type="project" value="TreeGrafter"/>
</dbReference>
<keyword evidence="12" id="KW-0411">Iron-sulfur</keyword>
<evidence type="ECO:0000256" key="12">
    <source>
        <dbReference type="ARBA" id="ARBA00023014"/>
    </source>
</evidence>
<dbReference type="PROSITE" id="PS51193">
    <property type="entry name" value="HELICASE_ATP_BIND_2"/>
    <property type="match status" value="1"/>
</dbReference>
<dbReference type="EC" id="5.6.2.3" evidence="17"/>
<reference evidence="26" key="1">
    <citation type="journal article" date="2017" name="Nat. Ecol. Evol.">
        <title>Genome expansion and lineage-specific genetic innovations in the forest pathogenic fungi Armillaria.</title>
        <authorList>
            <person name="Sipos G."/>
            <person name="Prasanna A.N."/>
            <person name="Walter M.C."/>
            <person name="O'Connor E."/>
            <person name="Balint B."/>
            <person name="Krizsan K."/>
            <person name="Kiss B."/>
            <person name="Hess J."/>
            <person name="Varga T."/>
            <person name="Slot J."/>
            <person name="Riley R."/>
            <person name="Boka B."/>
            <person name="Rigling D."/>
            <person name="Barry K."/>
            <person name="Lee J."/>
            <person name="Mihaltcheva S."/>
            <person name="LaButti K."/>
            <person name="Lipzen A."/>
            <person name="Waldron R."/>
            <person name="Moloney N.M."/>
            <person name="Sperisen C."/>
            <person name="Kredics L."/>
            <person name="Vagvoelgyi C."/>
            <person name="Patrignani A."/>
            <person name="Fitzpatrick D."/>
            <person name="Nagy I."/>
            <person name="Doyle S."/>
            <person name="Anderson J.B."/>
            <person name="Grigoriev I.V."/>
            <person name="Gueldener U."/>
            <person name="Muensterkoetter M."/>
            <person name="Nagy L.G."/>
        </authorList>
    </citation>
    <scope>NUCLEOTIDE SEQUENCE [LARGE SCALE GENOMIC DNA]</scope>
    <source>
        <strain evidence="26">C18/9</strain>
    </source>
</reference>
<evidence type="ECO:0000256" key="18">
    <source>
        <dbReference type="ARBA" id="ARBA00044998"/>
    </source>
</evidence>
<feature type="compositionally biased region" description="Basic residues" evidence="23">
    <location>
        <begin position="124"/>
        <end position="135"/>
    </location>
</feature>
<dbReference type="STRING" id="47428.A0A284RG02"/>
<evidence type="ECO:0000256" key="20">
    <source>
        <dbReference type="ARBA" id="ARBA00045702"/>
    </source>
</evidence>
<evidence type="ECO:0000256" key="5">
    <source>
        <dbReference type="ARBA" id="ARBA00017386"/>
    </source>
</evidence>
<dbReference type="GO" id="GO:0005634">
    <property type="term" value="C:nucleus"/>
    <property type="evidence" value="ECO:0007669"/>
    <property type="project" value="UniProtKB-SubCell"/>
</dbReference>
<evidence type="ECO:0000256" key="6">
    <source>
        <dbReference type="ARBA" id="ARBA00022723"/>
    </source>
</evidence>
<feature type="domain" description="Helicase ATP-binding" evidence="24">
    <location>
        <begin position="9"/>
        <end position="430"/>
    </location>
</feature>
<dbReference type="InterPro" id="IPR045028">
    <property type="entry name" value="DinG/Rad3-like"/>
</dbReference>
<dbReference type="Pfam" id="PF06733">
    <property type="entry name" value="DEAD_2"/>
    <property type="match status" value="1"/>
</dbReference>
<dbReference type="AlphaFoldDB" id="A0A284RG02"/>
<comment type="cofactor">
    <cofactor evidence="1">
        <name>[4Fe-4S] cluster</name>
        <dbReference type="ChEBI" id="CHEBI:49883"/>
    </cofactor>
</comment>
<dbReference type="PANTHER" id="PTHR11472">
    <property type="entry name" value="DNA REPAIR DEAD HELICASE RAD3/XP-D SUBFAMILY MEMBER"/>
    <property type="match status" value="1"/>
</dbReference>
<evidence type="ECO:0000256" key="3">
    <source>
        <dbReference type="ARBA" id="ARBA00008435"/>
    </source>
</evidence>
<dbReference type="SMART" id="SM00491">
    <property type="entry name" value="HELICc2"/>
    <property type="match status" value="1"/>
</dbReference>
<dbReference type="InterPro" id="IPR010614">
    <property type="entry name" value="RAD3-like_helicase_DEAD"/>
</dbReference>
<feature type="region of interest" description="Disordered" evidence="23">
    <location>
        <begin position="496"/>
        <end position="515"/>
    </location>
</feature>
<keyword evidence="10" id="KW-0067">ATP-binding</keyword>
<keyword evidence="6" id="KW-0479">Metal-binding</keyword>
<keyword evidence="7" id="KW-0547">Nucleotide-binding</keyword>
<evidence type="ECO:0000256" key="14">
    <source>
        <dbReference type="ARBA" id="ARBA00023242"/>
    </source>
</evidence>
<dbReference type="InterPro" id="IPR006554">
    <property type="entry name" value="Helicase-like_DEXD_c2"/>
</dbReference>
<comment type="catalytic activity">
    <reaction evidence="21">
        <text>ATP + H2O = ADP + phosphate + H(+)</text>
        <dbReference type="Rhea" id="RHEA:13065"/>
        <dbReference type="ChEBI" id="CHEBI:15377"/>
        <dbReference type="ChEBI" id="CHEBI:15378"/>
        <dbReference type="ChEBI" id="CHEBI:30616"/>
        <dbReference type="ChEBI" id="CHEBI:43474"/>
        <dbReference type="ChEBI" id="CHEBI:456216"/>
        <dbReference type="EC" id="5.6.2.3"/>
    </reaction>
</comment>
<evidence type="ECO:0000256" key="16">
    <source>
        <dbReference type="ARBA" id="ARBA00029709"/>
    </source>
</evidence>
<keyword evidence="14" id="KW-0539">Nucleus</keyword>